<evidence type="ECO:0000313" key="7">
    <source>
        <dbReference type="Proteomes" id="UP000611215"/>
    </source>
</evidence>
<evidence type="ECO:0000256" key="2">
    <source>
        <dbReference type="ARBA" id="ARBA00022737"/>
    </source>
</evidence>
<name>A0ABS0EE47_9FLAO</name>
<dbReference type="InterPro" id="IPR026444">
    <property type="entry name" value="Secre_tail"/>
</dbReference>
<dbReference type="Gene3D" id="2.60.40.1260">
    <property type="entry name" value="Lamin Tail domain"/>
    <property type="match status" value="1"/>
</dbReference>
<dbReference type="InterPro" id="IPR001322">
    <property type="entry name" value="Lamin_tail_dom"/>
</dbReference>
<dbReference type="Gene3D" id="2.60.40.2030">
    <property type="match status" value="3"/>
</dbReference>
<evidence type="ECO:0000313" key="6">
    <source>
        <dbReference type="EMBL" id="MBF8148518.1"/>
    </source>
</evidence>
<dbReference type="InterPro" id="IPR036415">
    <property type="entry name" value="Lamin_tail_dom_sf"/>
</dbReference>
<evidence type="ECO:0000256" key="3">
    <source>
        <dbReference type="ARBA" id="ARBA00022837"/>
    </source>
</evidence>
<dbReference type="PROSITE" id="PS51841">
    <property type="entry name" value="LTD"/>
    <property type="match status" value="1"/>
</dbReference>
<reference evidence="6 7" key="1">
    <citation type="submission" date="2020-11" db="EMBL/GenBank/DDBJ databases">
        <title>Winogradskyella marina sp. nov., isolated from marine sediment.</title>
        <authorList>
            <person name="Bo J."/>
            <person name="Wang S."/>
            <person name="Song X."/>
            <person name="Du Z."/>
        </authorList>
    </citation>
    <scope>NUCLEOTIDE SEQUENCE [LARGE SCALE GENOMIC DNA]</scope>
    <source>
        <strain evidence="6 7">F6397</strain>
    </source>
</reference>
<gene>
    <name evidence="6" type="ORF">ITJ86_01330</name>
</gene>
<dbReference type="Pfam" id="PF00932">
    <property type="entry name" value="LTD"/>
    <property type="match status" value="1"/>
</dbReference>
<dbReference type="PANTHER" id="PTHR46682:SF1">
    <property type="entry name" value="ADHESION G-PROTEIN COUPLED RECEPTOR V1"/>
    <property type="match status" value="1"/>
</dbReference>
<organism evidence="6 7">
    <name type="scientific">Winogradskyella marina</name>
    <dbReference type="NCBI Taxonomy" id="2785530"/>
    <lineage>
        <taxon>Bacteria</taxon>
        <taxon>Pseudomonadati</taxon>
        <taxon>Bacteroidota</taxon>
        <taxon>Flavobacteriia</taxon>
        <taxon>Flavobacteriales</taxon>
        <taxon>Flavobacteriaceae</taxon>
        <taxon>Winogradskyella</taxon>
    </lineage>
</organism>
<accession>A0ABS0EE47</accession>
<dbReference type="InterPro" id="IPR013783">
    <property type="entry name" value="Ig-like_fold"/>
</dbReference>
<keyword evidence="7" id="KW-1185">Reference proteome</keyword>
<dbReference type="EMBL" id="JADOET010000001">
    <property type="protein sequence ID" value="MBF8148518.1"/>
    <property type="molecule type" value="Genomic_DNA"/>
</dbReference>
<dbReference type="Proteomes" id="UP000611215">
    <property type="component" value="Unassembled WGS sequence"/>
</dbReference>
<dbReference type="NCBIfam" id="TIGR04183">
    <property type="entry name" value="Por_Secre_tail"/>
    <property type="match status" value="1"/>
</dbReference>
<dbReference type="InterPro" id="IPR003644">
    <property type="entry name" value="Calx_beta"/>
</dbReference>
<dbReference type="SUPFAM" id="SSF141072">
    <property type="entry name" value="CalX-like"/>
    <property type="match status" value="3"/>
</dbReference>
<sequence>MKHIYLLFITLFIGSLGYSQIISQYVETNSGTTPKGIEIWNNTGATLDFSSNSLVIEKGTNGGSPSTDFTLSTGTLASGDVIVIGTSDMETVTLANGGVFHEKSFTFNGDDALVVKYGGSITDMFGVAGSDPGSSWTGGGVDTKNSNIELNSGITTGDTDGWTDPSTRFSTLNSNPSGTNGGEGFGISPTLPPSCTAPTTAATAFTESSVTTNSATLSWTGGDGDNVIVLMKEGAAVDFTPISGTDYNDEAAFGSSTELETGNYVVYNGSGTSVDVTGLTQNETYHVAVYEYNDTETCYMGTALTGDFDTLASTKIQFSATSATVDESAGSYDLVIEIANEDVAATTFDVVLTSGDAADIDSYTTQSETFPGSSTTDITVTITITDDAIIETDEVLTFEIQNVAGGNNAAVGTNNTFDLTITNNDFPTTVEFVSSSDTASEGDGTYDLELTIANEDAAATSFDVVLTGGTGDASDINSYTTQTVIFPGGTSANQTITLTITDDSDLEVDETLTFEIQNVTGGNNAIVGINTTFSLTITNNDVAPPITLPYSEDFSDCGTAEWTAFDEAGNDEWICSGGEYAINGYSGTDDTDWLISDFSIDFDAYATVNIDVTTQEQYGDTTNTPGEFELLYSTDYTGGDPTTATWTALSFDPNNTSSYGSLSPVSVTSVDASSITGTAYLAFKYDMNFGGGAEDWHIQNIDIYEVSSSTTVEFVSASATVGEAIGTYDLEFAITNEDAVNDTTFDVVLTGGTGSAADIDSYTTQTVTFVGGTTANQTVTITVTDDALDEGDETLIFEIQNVAGGDAAAVGLVDSFELTILASDSVTPLEGDIVISEIMYNSSGTDDEWIEIYNASGSDITLDSDWEFNYDFNSYDFNGTVITAGSYLTIAFGSNGDGTFNNDNPFTPDVTTFATPATIANIDNTNNVGNSSETISIVYDPNGADITIDTVTYDDGSPWPTTPDGNGPSLELPDLTSDNSLGANWEASEVAGGTPGFGRPITYTYNGTWSPSDPNGTATANDDIIIASGDAIISTNTTANSVTVNPGAAITVDELATLTVSNGLVLESTSSSFSSLILDGTITGTTTYERFANGYNNGAGGGNDLIAPPLSGQSWSDFLTTATNSTDLLDNGATSPTTYAFAPFDKTASAYVNYTDATSATLNTGTGYRVATDSGANLTFTGTAADANVTITIENSGSSYASWNLIGNPYPSYLDMEAFLAYANVPEQRNIDVIGDATGIYGYDGTTSGWTTYTLSNATGELIAPGQGFFVASDAASADLYFTTEMRTTGSSDDFIAGRNATNELTYLKLKASTTNQSYNTDFYFNTNSSSGLDLGYDAKIWGGTAPSFALYSHLVEDNTGLPIALQSLNTTDLSEVSIPLGVHANQGEQLTFSIAESTLENNVNVYLDDTVANTSTLLNGEDYVLTPNSELSGTGRFYLRTTETTLSTIDNHFDHLNIYINKADKTIVIAGQLLTPTTMKLYDMQGRTVSHIILDNTRGSMHSIDVSNLNAGVYVVQLDNGTQLKTQKIIIN</sequence>
<dbReference type="Pfam" id="PF18962">
    <property type="entry name" value="Por_Secre_tail"/>
    <property type="match status" value="1"/>
</dbReference>
<dbReference type="Gene3D" id="2.60.40.10">
    <property type="entry name" value="Immunoglobulins"/>
    <property type="match status" value="1"/>
</dbReference>
<evidence type="ECO:0000256" key="4">
    <source>
        <dbReference type="SAM" id="MobiDB-lite"/>
    </source>
</evidence>
<dbReference type="RefSeq" id="WP_195869800.1">
    <property type="nucleotide sequence ID" value="NZ_JADOET010000001.1"/>
</dbReference>
<proteinExistence type="predicted"/>
<evidence type="ECO:0000259" key="5">
    <source>
        <dbReference type="PROSITE" id="PS51841"/>
    </source>
</evidence>
<keyword evidence="1" id="KW-0732">Signal</keyword>
<evidence type="ECO:0000256" key="1">
    <source>
        <dbReference type="ARBA" id="ARBA00022729"/>
    </source>
</evidence>
<dbReference type="PANTHER" id="PTHR46682">
    <property type="entry name" value="ADHESION G-PROTEIN COUPLED RECEPTOR V1"/>
    <property type="match status" value="1"/>
</dbReference>
<dbReference type="InterPro" id="IPR038081">
    <property type="entry name" value="CalX-like_sf"/>
</dbReference>
<feature type="domain" description="LTD" evidence="5">
    <location>
        <begin position="816"/>
        <end position="955"/>
    </location>
</feature>
<dbReference type="SUPFAM" id="SSF74853">
    <property type="entry name" value="Lamin A/C globular tail domain"/>
    <property type="match status" value="1"/>
</dbReference>
<keyword evidence="2" id="KW-0677">Repeat</keyword>
<protein>
    <submittedName>
        <fullName evidence="6">Lamin tail domain-containing protein</fullName>
    </submittedName>
</protein>
<dbReference type="InterPro" id="IPR026919">
    <property type="entry name" value="ADGRV1"/>
</dbReference>
<feature type="region of interest" description="Disordered" evidence="4">
    <location>
        <begin position="173"/>
        <end position="193"/>
    </location>
</feature>
<keyword evidence="3" id="KW-0106">Calcium</keyword>
<dbReference type="Pfam" id="PF03160">
    <property type="entry name" value="Calx-beta"/>
    <property type="match status" value="3"/>
</dbReference>
<comment type="caution">
    <text evidence="6">The sequence shown here is derived from an EMBL/GenBank/DDBJ whole genome shotgun (WGS) entry which is preliminary data.</text>
</comment>